<dbReference type="OrthoDB" id="408631at2759"/>
<dbReference type="Proteomes" id="UP000001514">
    <property type="component" value="Unassembled WGS sequence"/>
</dbReference>
<dbReference type="FunCoup" id="D8R003">
    <property type="interactions" value="535"/>
</dbReference>
<feature type="domain" description="Alpha/beta hydrolase fold-3" evidence="1">
    <location>
        <begin position="70"/>
        <end position="295"/>
    </location>
</feature>
<name>D8R003_SELML</name>
<dbReference type="Gene3D" id="3.40.50.1820">
    <property type="entry name" value="alpha/beta hydrolase"/>
    <property type="match status" value="1"/>
</dbReference>
<accession>D8R003</accession>
<dbReference type="STRING" id="88036.D8R003"/>
<dbReference type="InterPro" id="IPR029058">
    <property type="entry name" value="AB_hydrolase_fold"/>
</dbReference>
<dbReference type="InterPro" id="IPR013094">
    <property type="entry name" value="AB_hydrolase_3"/>
</dbReference>
<sequence length="317" mass="35028">MASVVDLQLDGLVIHQDGSYTRGTIPTSPANPDFVDGVASKDLTIEEESNLWVRVFCPQQKHESGKLPILLFIHGGGFIQSSADDIGYHHLCEDFAKSVGALVVSVNYRIAPEHRLPVAYEDGFTALKWLQAVAKKEVTAPWLSDCADFTKVFVVGDSAAGNIVYHVMKRASAKSGSDLKPLVLAGQILIQPFFGGVERTPPELVEFKPGQLTTELCDVFWKYTLPDGANRDHPYCNPMVELPHALNDADMPRTLVVIGTADLLHERQLDFAKKVKEIGIPVQQVVFENAGHAFYMAEEQERVKLVEVLTEFVSQEI</sequence>
<protein>
    <recommendedName>
        <fullName evidence="1">Alpha/beta hydrolase fold-3 domain-containing protein</fullName>
    </recommendedName>
</protein>
<dbReference type="PANTHER" id="PTHR23024:SF113">
    <property type="entry name" value="CARBOXYLESTERASE 8-RELATED"/>
    <property type="match status" value="1"/>
</dbReference>
<dbReference type="GO" id="GO:0016787">
    <property type="term" value="F:hydrolase activity"/>
    <property type="evidence" value="ECO:0007669"/>
    <property type="project" value="InterPro"/>
</dbReference>
<dbReference type="InterPro" id="IPR050466">
    <property type="entry name" value="Carboxylest/Gibb_receptor"/>
</dbReference>
<dbReference type="InParanoid" id="D8R003"/>
<dbReference type="OMA" id="GHAFYMA"/>
<organism evidence="3">
    <name type="scientific">Selaginella moellendorffii</name>
    <name type="common">Spikemoss</name>
    <dbReference type="NCBI Taxonomy" id="88036"/>
    <lineage>
        <taxon>Eukaryota</taxon>
        <taxon>Viridiplantae</taxon>
        <taxon>Streptophyta</taxon>
        <taxon>Embryophyta</taxon>
        <taxon>Tracheophyta</taxon>
        <taxon>Lycopodiopsida</taxon>
        <taxon>Selaginellales</taxon>
        <taxon>Selaginellaceae</taxon>
        <taxon>Selaginella</taxon>
    </lineage>
</organism>
<proteinExistence type="predicted"/>
<reference evidence="2 3" key="1">
    <citation type="journal article" date="2011" name="Science">
        <title>The Selaginella genome identifies genetic changes associated with the evolution of vascular plants.</title>
        <authorList>
            <person name="Banks J.A."/>
            <person name="Nishiyama T."/>
            <person name="Hasebe M."/>
            <person name="Bowman J.L."/>
            <person name="Gribskov M."/>
            <person name="dePamphilis C."/>
            <person name="Albert V.A."/>
            <person name="Aono N."/>
            <person name="Aoyama T."/>
            <person name="Ambrose B.A."/>
            <person name="Ashton N.W."/>
            <person name="Axtell M.J."/>
            <person name="Barker E."/>
            <person name="Barker M.S."/>
            <person name="Bennetzen J.L."/>
            <person name="Bonawitz N.D."/>
            <person name="Chapple C."/>
            <person name="Cheng C."/>
            <person name="Correa L.G."/>
            <person name="Dacre M."/>
            <person name="DeBarry J."/>
            <person name="Dreyer I."/>
            <person name="Elias M."/>
            <person name="Engstrom E.M."/>
            <person name="Estelle M."/>
            <person name="Feng L."/>
            <person name="Finet C."/>
            <person name="Floyd S.K."/>
            <person name="Frommer W.B."/>
            <person name="Fujita T."/>
            <person name="Gramzow L."/>
            <person name="Gutensohn M."/>
            <person name="Harholt J."/>
            <person name="Hattori M."/>
            <person name="Heyl A."/>
            <person name="Hirai T."/>
            <person name="Hiwatashi Y."/>
            <person name="Ishikawa M."/>
            <person name="Iwata M."/>
            <person name="Karol K.G."/>
            <person name="Koehler B."/>
            <person name="Kolukisaoglu U."/>
            <person name="Kubo M."/>
            <person name="Kurata T."/>
            <person name="Lalonde S."/>
            <person name="Li K."/>
            <person name="Li Y."/>
            <person name="Litt A."/>
            <person name="Lyons E."/>
            <person name="Manning G."/>
            <person name="Maruyama T."/>
            <person name="Michael T.P."/>
            <person name="Mikami K."/>
            <person name="Miyazaki S."/>
            <person name="Morinaga S."/>
            <person name="Murata T."/>
            <person name="Mueller-Roeber B."/>
            <person name="Nelson D.R."/>
            <person name="Obara M."/>
            <person name="Oguri Y."/>
            <person name="Olmstead R.G."/>
            <person name="Onodera N."/>
            <person name="Petersen B.L."/>
            <person name="Pils B."/>
            <person name="Prigge M."/>
            <person name="Rensing S.A."/>
            <person name="Riano-Pachon D.M."/>
            <person name="Roberts A.W."/>
            <person name="Sato Y."/>
            <person name="Scheller H.V."/>
            <person name="Schulz B."/>
            <person name="Schulz C."/>
            <person name="Shakirov E.V."/>
            <person name="Shibagaki N."/>
            <person name="Shinohara N."/>
            <person name="Shippen D.E."/>
            <person name="Soerensen I."/>
            <person name="Sotooka R."/>
            <person name="Sugimoto N."/>
            <person name="Sugita M."/>
            <person name="Sumikawa N."/>
            <person name="Tanurdzic M."/>
            <person name="Theissen G."/>
            <person name="Ulvskov P."/>
            <person name="Wakazuki S."/>
            <person name="Weng J.K."/>
            <person name="Willats W.W."/>
            <person name="Wipf D."/>
            <person name="Wolf P.G."/>
            <person name="Yang L."/>
            <person name="Zimmer A.D."/>
            <person name="Zhu Q."/>
            <person name="Mitros T."/>
            <person name="Hellsten U."/>
            <person name="Loque D."/>
            <person name="Otillar R."/>
            <person name="Salamov A."/>
            <person name="Schmutz J."/>
            <person name="Shapiro H."/>
            <person name="Lindquist E."/>
            <person name="Lucas S."/>
            <person name="Rokhsar D."/>
            <person name="Grigoriev I.V."/>
        </authorList>
    </citation>
    <scope>NUCLEOTIDE SEQUENCE [LARGE SCALE GENOMIC DNA]</scope>
</reference>
<dbReference type="eggNOG" id="KOG1515">
    <property type="taxonomic scope" value="Eukaryota"/>
</dbReference>
<dbReference type="SUPFAM" id="SSF53474">
    <property type="entry name" value="alpha/beta-Hydrolases"/>
    <property type="match status" value="1"/>
</dbReference>
<dbReference type="KEGG" id="smo:SELMODRAFT_166817"/>
<dbReference type="Pfam" id="PF07859">
    <property type="entry name" value="Abhydrolase_3"/>
    <property type="match status" value="1"/>
</dbReference>
<dbReference type="AlphaFoldDB" id="D8R003"/>
<dbReference type="PANTHER" id="PTHR23024">
    <property type="entry name" value="ARYLACETAMIDE DEACETYLASE"/>
    <property type="match status" value="1"/>
</dbReference>
<dbReference type="Gramene" id="EFJ34888">
    <property type="protein sequence ID" value="EFJ34888"/>
    <property type="gene ID" value="SELMODRAFT_166817"/>
</dbReference>
<evidence type="ECO:0000259" key="1">
    <source>
        <dbReference type="Pfam" id="PF07859"/>
    </source>
</evidence>
<dbReference type="HOGENOM" id="CLU_012494_22_1_1"/>
<keyword evidence="3" id="KW-1185">Reference proteome</keyword>
<dbReference type="EMBL" id="GL377569">
    <property type="protein sequence ID" value="EFJ34888.1"/>
    <property type="molecule type" value="Genomic_DNA"/>
</dbReference>
<evidence type="ECO:0000313" key="2">
    <source>
        <dbReference type="EMBL" id="EFJ34888.1"/>
    </source>
</evidence>
<gene>
    <name evidence="2" type="ORF">SELMODRAFT_166817</name>
</gene>
<evidence type="ECO:0000313" key="3">
    <source>
        <dbReference type="Proteomes" id="UP000001514"/>
    </source>
</evidence>